<keyword evidence="1" id="KW-0812">Transmembrane</keyword>
<reference evidence="3" key="1">
    <citation type="submission" date="2018-02" db="EMBL/GenBank/DDBJ databases">
        <authorList>
            <person name="Holder M.E."/>
            <person name="Ajami N.J."/>
            <person name="Petrosino J.F."/>
        </authorList>
    </citation>
    <scope>NUCLEOTIDE SEQUENCE [LARGE SCALE GENOMIC DNA]</scope>
    <source>
        <strain evidence="3">CCUG 47132</strain>
    </source>
</reference>
<protein>
    <recommendedName>
        <fullName evidence="4">Sodium:glutamate symporter</fullName>
    </recommendedName>
</protein>
<feature type="transmembrane region" description="Helical" evidence="1">
    <location>
        <begin position="147"/>
        <end position="170"/>
    </location>
</feature>
<keyword evidence="1" id="KW-0472">Membrane</keyword>
<feature type="transmembrane region" description="Helical" evidence="1">
    <location>
        <begin position="87"/>
        <end position="109"/>
    </location>
</feature>
<gene>
    <name evidence="2" type="ORF">C5Q96_05040</name>
</gene>
<evidence type="ECO:0000313" key="2">
    <source>
        <dbReference type="EMBL" id="AVM48243.1"/>
    </source>
</evidence>
<evidence type="ECO:0008006" key="4">
    <source>
        <dbReference type="Google" id="ProtNLM"/>
    </source>
</evidence>
<dbReference type="OrthoDB" id="3243277at2"/>
<evidence type="ECO:0000256" key="1">
    <source>
        <dbReference type="SAM" id="Phobius"/>
    </source>
</evidence>
<dbReference type="AlphaFoldDB" id="A0A2S0L4R3"/>
<feature type="transmembrane region" description="Helical" evidence="1">
    <location>
        <begin position="246"/>
        <end position="267"/>
    </location>
</feature>
<dbReference type="InterPro" id="IPR049576">
    <property type="entry name" value="HDC-like"/>
</dbReference>
<accession>A0A2S0L4R3</accession>
<name>A0A2S0L4R3_9FIRM</name>
<feature type="transmembrane region" description="Helical" evidence="1">
    <location>
        <begin position="60"/>
        <end position="81"/>
    </location>
</feature>
<feature type="transmembrane region" description="Helical" evidence="1">
    <location>
        <begin position="337"/>
        <end position="357"/>
    </location>
</feature>
<organism evidence="2 3">
    <name type="scientific">Mogibacterium diversum</name>
    <dbReference type="NCBI Taxonomy" id="114527"/>
    <lineage>
        <taxon>Bacteria</taxon>
        <taxon>Bacillati</taxon>
        <taxon>Bacillota</taxon>
        <taxon>Clostridia</taxon>
        <taxon>Peptostreptococcales</taxon>
        <taxon>Anaerovoracaceae</taxon>
        <taxon>Mogibacterium</taxon>
    </lineage>
</organism>
<dbReference type="GeneID" id="78391626"/>
<feature type="transmembrane region" description="Helical" evidence="1">
    <location>
        <begin position="379"/>
        <end position="405"/>
    </location>
</feature>
<dbReference type="Proteomes" id="UP000237883">
    <property type="component" value="Chromosome"/>
</dbReference>
<evidence type="ECO:0000313" key="3">
    <source>
        <dbReference type="Proteomes" id="UP000237883"/>
    </source>
</evidence>
<feature type="transmembrane region" description="Helical" evidence="1">
    <location>
        <begin position="116"/>
        <end position="135"/>
    </location>
</feature>
<keyword evidence="3" id="KW-1185">Reference proteome</keyword>
<keyword evidence="1" id="KW-1133">Transmembrane helix</keyword>
<dbReference type="CDD" id="cd21416">
    <property type="entry name" value="HDC_protein"/>
    <property type="match status" value="1"/>
</dbReference>
<sequence length="406" mass="44045">MVFYNALLAFVLMAICYAVGEWIATATKAWVPSVFASAILYLFGYWTFFPKTIGTDSGLVPFAATVAMMLLIVHIGTIISVKHLLEQWKTIVVCLAGLAGMVLFSWYLAPMFMDKTLMIAGLPPLTGGIVAATTMQMAAHAKGLEVAATFAVTIYCVQGFAGYPLTAIMLHKFGNKELAKLRSGEIVLTEEQKEANRQIGMTVVNDDSKVKKLLPRVPDKYNTPVFMLCKLGLVAWFASLAGQLKFGSVVISPAIWALVFGVIFCAVGFLDTNILNRANSYWISMFALMMIVFDGLKNLTPAMLKSIIGPMVILIVIGVVGMAVFSFIIAKVFKMSFYLAFANGLTALYGFPADAIISESTCEALSDDPDEVNYLMSKIFPSMIVGGFTTVTITSVFLAGIFATLL</sequence>
<dbReference type="RefSeq" id="WP_106057316.1">
    <property type="nucleotide sequence ID" value="NZ_CP027228.1"/>
</dbReference>
<proteinExistence type="predicted"/>
<feature type="transmembrane region" description="Helical" evidence="1">
    <location>
        <begin position="30"/>
        <end position="48"/>
    </location>
</feature>
<dbReference type="KEGG" id="mdv:C5Q96_05040"/>
<feature type="transmembrane region" description="Helical" evidence="1">
    <location>
        <begin position="308"/>
        <end position="330"/>
    </location>
</feature>
<dbReference type="EMBL" id="CP027228">
    <property type="protein sequence ID" value="AVM48243.1"/>
    <property type="molecule type" value="Genomic_DNA"/>
</dbReference>
<feature type="transmembrane region" description="Helical" evidence="1">
    <location>
        <begin position="221"/>
        <end position="240"/>
    </location>
</feature>
<feature type="transmembrane region" description="Helical" evidence="1">
    <location>
        <begin position="279"/>
        <end position="296"/>
    </location>
</feature>